<dbReference type="STRING" id="685588.A0A067SLX0"/>
<evidence type="ECO:0000313" key="2">
    <source>
        <dbReference type="Proteomes" id="UP000027222"/>
    </source>
</evidence>
<dbReference type="HOGENOM" id="CLU_486646_0_0_1"/>
<dbReference type="OrthoDB" id="3270451at2759"/>
<dbReference type="Proteomes" id="UP000027222">
    <property type="component" value="Unassembled WGS sequence"/>
</dbReference>
<protein>
    <submittedName>
        <fullName evidence="1">Uncharacterized protein</fullName>
    </submittedName>
</protein>
<reference evidence="2" key="1">
    <citation type="journal article" date="2014" name="Proc. Natl. Acad. Sci. U.S.A.">
        <title>Extensive sampling of basidiomycete genomes demonstrates inadequacy of the white-rot/brown-rot paradigm for wood decay fungi.</title>
        <authorList>
            <person name="Riley R."/>
            <person name="Salamov A.A."/>
            <person name="Brown D.W."/>
            <person name="Nagy L.G."/>
            <person name="Floudas D."/>
            <person name="Held B.W."/>
            <person name="Levasseur A."/>
            <person name="Lombard V."/>
            <person name="Morin E."/>
            <person name="Otillar R."/>
            <person name="Lindquist E.A."/>
            <person name="Sun H."/>
            <person name="LaButti K.M."/>
            <person name="Schmutz J."/>
            <person name="Jabbour D."/>
            <person name="Luo H."/>
            <person name="Baker S.E."/>
            <person name="Pisabarro A.G."/>
            <person name="Walton J.D."/>
            <person name="Blanchette R.A."/>
            <person name="Henrissat B."/>
            <person name="Martin F."/>
            <person name="Cullen D."/>
            <person name="Hibbett D.S."/>
            <person name="Grigoriev I.V."/>
        </authorList>
    </citation>
    <scope>NUCLEOTIDE SEQUENCE [LARGE SCALE GENOMIC DNA]</scope>
    <source>
        <strain evidence="2">CBS 339.88</strain>
    </source>
</reference>
<gene>
    <name evidence="1" type="ORF">GALMADRAFT_256536</name>
</gene>
<name>A0A067SLX0_GALM3</name>
<dbReference type="EMBL" id="KL142406">
    <property type="protein sequence ID" value="KDR68714.1"/>
    <property type="molecule type" value="Genomic_DNA"/>
</dbReference>
<dbReference type="AlphaFoldDB" id="A0A067SLX0"/>
<evidence type="ECO:0000313" key="1">
    <source>
        <dbReference type="EMBL" id="KDR68714.1"/>
    </source>
</evidence>
<accession>A0A067SLX0</accession>
<organism evidence="1 2">
    <name type="scientific">Galerina marginata (strain CBS 339.88)</name>
    <dbReference type="NCBI Taxonomy" id="685588"/>
    <lineage>
        <taxon>Eukaryota</taxon>
        <taxon>Fungi</taxon>
        <taxon>Dikarya</taxon>
        <taxon>Basidiomycota</taxon>
        <taxon>Agaricomycotina</taxon>
        <taxon>Agaricomycetes</taxon>
        <taxon>Agaricomycetidae</taxon>
        <taxon>Agaricales</taxon>
        <taxon>Agaricineae</taxon>
        <taxon>Strophariaceae</taxon>
        <taxon>Galerina</taxon>
    </lineage>
</organism>
<proteinExistence type="predicted"/>
<keyword evidence="2" id="KW-1185">Reference proteome</keyword>
<sequence length="560" mass="63861">MPLHVTGDPLSILERITAGYFEGLPIADAQEMLRKRNIMITGVEHQPPEFNEHGGFESIETRMNALVPIQGQSLEMNQVSCIKQQRVGTLAQLLDASRQENGRIMNSFALKSLNPVGPAHFSSCLEALLGTEGRPFCEQHYPTNENFWERRLTRKGAQQSFPINADGLCTRFEVRRGGVWAVFDRPRFGGCKNNQIEHDSFKDKESFPSDFAATDMPDTFSHYEAVYLTPGNSLLLVPGTRTMIYAIERSICQRSYFYTTSKLTDTLSAIVHDLIAGGVVRDNSCQPYRALLLRMIHYFHEEFIVLGHNIKEFGHLPNLNSMVGLLDFLTLCNIGILFNVLDRRTYEPSTVDSLQAQEYDWNTIPDYERQRFVYARGLSLELLHWLASKFAVMDVRDNAGKMLDIETMHSSHIIQQGLYILQHLERRVEEEVKDSLCLPMANKVMLRRQLAWAMHTIPWVGTSWTEAVEKGDSSGSLNCIECDSFKSVPRDIQGGLQLPWASKKVRQMGLTAGDRFLQDELSGMVYPERTAVNRHKSSKRELDQLPLSPRNFKRRRVLEI</sequence>